<dbReference type="AlphaFoldDB" id="A0A9P5ZWS6"/>
<gene>
    <name evidence="2" type="ORF">BDN71DRAFT_1591214</name>
</gene>
<feature type="region of interest" description="Disordered" evidence="1">
    <location>
        <begin position="1"/>
        <end position="59"/>
    </location>
</feature>
<feature type="region of interest" description="Disordered" evidence="1">
    <location>
        <begin position="485"/>
        <end position="590"/>
    </location>
</feature>
<evidence type="ECO:0000313" key="2">
    <source>
        <dbReference type="EMBL" id="KAF9493201.1"/>
    </source>
</evidence>
<feature type="compositionally biased region" description="Low complexity" evidence="1">
    <location>
        <begin position="25"/>
        <end position="41"/>
    </location>
</feature>
<feature type="compositionally biased region" description="Acidic residues" evidence="1">
    <location>
        <begin position="540"/>
        <end position="574"/>
    </location>
</feature>
<feature type="region of interest" description="Disordered" evidence="1">
    <location>
        <begin position="361"/>
        <end position="387"/>
    </location>
</feature>
<reference evidence="2" key="1">
    <citation type="submission" date="2020-11" db="EMBL/GenBank/DDBJ databases">
        <authorList>
            <consortium name="DOE Joint Genome Institute"/>
            <person name="Ahrendt S."/>
            <person name="Riley R."/>
            <person name="Andreopoulos W."/>
            <person name="Labutti K."/>
            <person name="Pangilinan J."/>
            <person name="Ruiz-Duenas F.J."/>
            <person name="Barrasa J.M."/>
            <person name="Sanchez-Garcia M."/>
            <person name="Camarero S."/>
            <person name="Miyauchi S."/>
            <person name="Serrano A."/>
            <person name="Linde D."/>
            <person name="Babiker R."/>
            <person name="Drula E."/>
            <person name="Ayuso-Fernandez I."/>
            <person name="Pacheco R."/>
            <person name="Padilla G."/>
            <person name="Ferreira P."/>
            <person name="Barriuso J."/>
            <person name="Kellner H."/>
            <person name="Castanera R."/>
            <person name="Alfaro M."/>
            <person name="Ramirez L."/>
            <person name="Pisabarro A.G."/>
            <person name="Kuo A."/>
            <person name="Tritt A."/>
            <person name="Lipzen A."/>
            <person name="He G."/>
            <person name="Yan M."/>
            <person name="Ng V."/>
            <person name="Cullen D."/>
            <person name="Martin F."/>
            <person name="Rosso M.-N."/>
            <person name="Henrissat B."/>
            <person name="Hibbett D."/>
            <person name="Martinez A.T."/>
            <person name="Grigoriev I.V."/>
        </authorList>
    </citation>
    <scope>NUCLEOTIDE SEQUENCE</scope>
    <source>
        <strain evidence="2">ATCC 90797</strain>
    </source>
</reference>
<organism evidence="2 3">
    <name type="scientific">Pleurotus eryngii</name>
    <name type="common">Boletus of the steppes</name>
    <dbReference type="NCBI Taxonomy" id="5323"/>
    <lineage>
        <taxon>Eukaryota</taxon>
        <taxon>Fungi</taxon>
        <taxon>Dikarya</taxon>
        <taxon>Basidiomycota</taxon>
        <taxon>Agaricomycotina</taxon>
        <taxon>Agaricomycetes</taxon>
        <taxon>Agaricomycetidae</taxon>
        <taxon>Agaricales</taxon>
        <taxon>Pleurotineae</taxon>
        <taxon>Pleurotaceae</taxon>
        <taxon>Pleurotus</taxon>
    </lineage>
</organism>
<evidence type="ECO:0000256" key="1">
    <source>
        <dbReference type="SAM" id="MobiDB-lite"/>
    </source>
</evidence>
<feature type="compositionally biased region" description="Acidic residues" evidence="1">
    <location>
        <begin position="504"/>
        <end position="528"/>
    </location>
</feature>
<accession>A0A9P5ZWS6</accession>
<dbReference type="Proteomes" id="UP000807025">
    <property type="component" value="Unassembled WGS sequence"/>
</dbReference>
<protein>
    <submittedName>
        <fullName evidence="2">Uncharacterized protein</fullName>
    </submittedName>
</protein>
<feature type="region of interest" description="Disordered" evidence="1">
    <location>
        <begin position="426"/>
        <end position="452"/>
    </location>
</feature>
<keyword evidence="3" id="KW-1185">Reference proteome</keyword>
<dbReference type="OrthoDB" id="2940229at2759"/>
<comment type="caution">
    <text evidence="2">The sequence shown here is derived from an EMBL/GenBank/DDBJ whole genome shotgun (WGS) entry which is preliminary data.</text>
</comment>
<sequence length="590" mass="66803">MANRAEAIDLTTPPRKRARHDDEGSSPSKYSVAYSSSARSPQASLRSVAKSTPSDSPTNPFGLSRLSCLSKALPEVSSFAQHLALRFQLVQCYSSVFKNDPKERAYLNTANTLRRDREGVFRVVQVPLNYTFLHLHRLIYFLFGAMGREQIKIFDDDEQELRCGTSSIFTRNRKRKRSSDAAFEDEDPGHMFQVLKDLTMQIEKQKPGEIRKGQVVAKLSNAYEDDMDSVSNEMEDGCDTWRVEEDLHLSSVWPSRCSVLDRGIVYSHSQHTQIHITVNVQKIPSRKGRTNTPYVFFARGLVRLPGYEKYLRPGLKDLESETIDQWLESEPFNQPGVFEKFHAHACEVDAPLPLLDLPVHSPSSRSTTSFRSSSAGPSSMPPDMSSFASTPSSFYDSSFDHPSESSMSRDYSSEFPFSTFPQTSPLSTLKSRLNMDTPYPSSETSQRRARRMEKMFAKDKRILDGQIHKMRIKEAKARELARLAKERKEKAAREKESQQSIERVEEDADEDVDQLADEDGDGEVDGEDEGCRQEENNRDGEEDDEDEDANGEPVEVDEIEDDGDENAEVDELDEGTTTTTTTTKKMKETN</sequence>
<feature type="compositionally biased region" description="Basic and acidic residues" evidence="1">
    <location>
        <begin position="529"/>
        <end position="539"/>
    </location>
</feature>
<feature type="compositionally biased region" description="Polar residues" evidence="1">
    <location>
        <begin position="42"/>
        <end position="59"/>
    </location>
</feature>
<feature type="compositionally biased region" description="Basic and acidic residues" evidence="1">
    <location>
        <begin position="485"/>
        <end position="497"/>
    </location>
</feature>
<proteinExistence type="predicted"/>
<name>A0A9P5ZWS6_PLEER</name>
<dbReference type="EMBL" id="MU154589">
    <property type="protein sequence ID" value="KAF9493201.1"/>
    <property type="molecule type" value="Genomic_DNA"/>
</dbReference>
<evidence type="ECO:0000313" key="3">
    <source>
        <dbReference type="Proteomes" id="UP000807025"/>
    </source>
</evidence>